<comment type="caution">
    <text evidence="1">The sequence shown here is derived from an EMBL/GenBank/DDBJ whole genome shotgun (WGS) entry which is preliminary data.</text>
</comment>
<feature type="non-terminal residue" evidence="1">
    <location>
        <position position="33"/>
    </location>
</feature>
<gene>
    <name evidence="1" type="ORF">S01H1_24553</name>
</gene>
<name>X0V659_9ZZZZ</name>
<accession>X0V659</accession>
<dbReference type="EMBL" id="BARS01014704">
    <property type="protein sequence ID" value="GAF96130.1"/>
    <property type="molecule type" value="Genomic_DNA"/>
</dbReference>
<protein>
    <submittedName>
        <fullName evidence="1">Uncharacterized protein</fullName>
    </submittedName>
</protein>
<organism evidence="1">
    <name type="scientific">marine sediment metagenome</name>
    <dbReference type="NCBI Taxonomy" id="412755"/>
    <lineage>
        <taxon>unclassified sequences</taxon>
        <taxon>metagenomes</taxon>
        <taxon>ecological metagenomes</taxon>
    </lineage>
</organism>
<reference evidence="1" key="1">
    <citation type="journal article" date="2014" name="Front. Microbiol.">
        <title>High frequency of phylogenetically diverse reductive dehalogenase-homologous genes in deep subseafloor sedimentary metagenomes.</title>
        <authorList>
            <person name="Kawai M."/>
            <person name="Futagami T."/>
            <person name="Toyoda A."/>
            <person name="Takaki Y."/>
            <person name="Nishi S."/>
            <person name="Hori S."/>
            <person name="Arai W."/>
            <person name="Tsubouchi T."/>
            <person name="Morono Y."/>
            <person name="Uchiyama I."/>
            <person name="Ito T."/>
            <person name="Fujiyama A."/>
            <person name="Inagaki F."/>
            <person name="Takami H."/>
        </authorList>
    </citation>
    <scope>NUCLEOTIDE SEQUENCE</scope>
    <source>
        <strain evidence="1">Expedition CK06-06</strain>
    </source>
</reference>
<proteinExistence type="predicted"/>
<feature type="non-terminal residue" evidence="1">
    <location>
        <position position="1"/>
    </location>
</feature>
<dbReference type="AlphaFoldDB" id="X0V659"/>
<sequence length="33" mass="3500">GFFFGGKYGKGVIISRDMDTGAWSAPAFFKIAG</sequence>
<evidence type="ECO:0000313" key="1">
    <source>
        <dbReference type="EMBL" id="GAF96130.1"/>
    </source>
</evidence>